<keyword evidence="1" id="KW-0547">Nucleotide-binding</keyword>
<dbReference type="GO" id="GO:0016887">
    <property type="term" value="F:ATP hydrolysis activity"/>
    <property type="evidence" value="ECO:0007669"/>
    <property type="project" value="RHEA"/>
</dbReference>
<dbReference type="EC" id="5.6.2.3" evidence="1"/>
<organism evidence="5 6">
    <name type="scientific">Panicum hallii var. hallii</name>
    <dbReference type="NCBI Taxonomy" id="1504633"/>
    <lineage>
        <taxon>Eukaryota</taxon>
        <taxon>Viridiplantae</taxon>
        <taxon>Streptophyta</taxon>
        <taxon>Embryophyta</taxon>
        <taxon>Tracheophyta</taxon>
        <taxon>Spermatophyta</taxon>
        <taxon>Magnoliopsida</taxon>
        <taxon>Liliopsida</taxon>
        <taxon>Poales</taxon>
        <taxon>Poaceae</taxon>
        <taxon>PACMAD clade</taxon>
        <taxon>Panicoideae</taxon>
        <taxon>Panicodae</taxon>
        <taxon>Paniceae</taxon>
        <taxon>Panicinae</taxon>
        <taxon>Panicum</taxon>
        <taxon>Panicum sect. Panicum</taxon>
    </lineage>
</organism>
<dbReference type="Pfam" id="PF14214">
    <property type="entry name" value="Helitron_like_N"/>
    <property type="match status" value="1"/>
</dbReference>
<dbReference type="PANTHER" id="PTHR10492:SF72">
    <property type="entry name" value="ATP-DEPENDENT DNA HELICASE"/>
    <property type="match status" value="1"/>
</dbReference>
<dbReference type="InterPro" id="IPR010285">
    <property type="entry name" value="DNA_helicase_pif1-like_DEAD"/>
</dbReference>
<dbReference type="Pfam" id="PF05970">
    <property type="entry name" value="PIF1"/>
    <property type="match status" value="1"/>
</dbReference>
<dbReference type="GO" id="GO:0005524">
    <property type="term" value="F:ATP binding"/>
    <property type="evidence" value="ECO:0007669"/>
    <property type="project" value="UniProtKB-KW"/>
</dbReference>
<protein>
    <recommendedName>
        <fullName evidence="1">ATP-dependent DNA helicase</fullName>
        <ecNumber evidence="1">5.6.2.3</ecNumber>
    </recommendedName>
</protein>
<keyword evidence="1" id="KW-0067">ATP-binding</keyword>
<dbReference type="Pfam" id="PF21530">
    <property type="entry name" value="Pif1_2B_dom"/>
    <property type="match status" value="1"/>
</dbReference>
<keyword evidence="1" id="KW-0233">DNA recombination</keyword>
<feature type="domain" description="DNA helicase Pif1-like 2B" evidence="4">
    <location>
        <begin position="856"/>
        <end position="893"/>
    </location>
</feature>
<dbReference type="Proteomes" id="UP000244336">
    <property type="component" value="Chromosome 2"/>
</dbReference>
<evidence type="ECO:0000313" key="5">
    <source>
        <dbReference type="EMBL" id="PUZ73256.1"/>
    </source>
</evidence>
<reference evidence="5 6" key="1">
    <citation type="submission" date="2018-04" db="EMBL/GenBank/DDBJ databases">
        <title>WGS assembly of Panicum hallii var. hallii HAL2.</title>
        <authorList>
            <person name="Lovell J."/>
            <person name="Jenkins J."/>
            <person name="Lowry D."/>
            <person name="Mamidi S."/>
            <person name="Sreedasyam A."/>
            <person name="Weng X."/>
            <person name="Barry K."/>
            <person name="Bonette J."/>
            <person name="Campitelli B."/>
            <person name="Daum C."/>
            <person name="Gordon S."/>
            <person name="Gould B."/>
            <person name="Lipzen A."/>
            <person name="MacQueen A."/>
            <person name="Palacio-Mejia J."/>
            <person name="Plott C."/>
            <person name="Shakirov E."/>
            <person name="Shu S."/>
            <person name="Yoshinaga Y."/>
            <person name="Zane M."/>
            <person name="Rokhsar D."/>
            <person name="Grimwood J."/>
            <person name="Schmutz J."/>
            <person name="Juenger T."/>
        </authorList>
    </citation>
    <scope>NUCLEOTIDE SEQUENCE [LARGE SCALE GENOMIC DNA]</scope>
    <source>
        <strain evidence="6">cv. HAL2</strain>
    </source>
</reference>
<dbReference type="InterPro" id="IPR027417">
    <property type="entry name" value="P-loop_NTPase"/>
</dbReference>
<keyword evidence="1" id="KW-0227">DNA damage</keyword>
<evidence type="ECO:0000259" key="4">
    <source>
        <dbReference type="Pfam" id="PF21530"/>
    </source>
</evidence>
<accession>A0A2T7EZK1</accession>
<dbReference type="InterPro" id="IPR025476">
    <property type="entry name" value="Helitron_helicase-like"/>
</dbReference>
<dbReference type="GO" id="GO:0000723">
    <property type="term" value="P:telomere maintenance"/>
    <property type="evidence" value="ECO:0007669"/>
    <property type="project" value="InterPro"/>
</dbReference>
<dbReference type="GO" id="GO:0043139">
    <property type="term" value="F:5'-3' DNA helicase activity"/>
    <property type="evidence" value="ECO:0007669"/>
    <property type="project" value="UniProtKB-EC"/>
</dbReference>
<evidence type="ECO:0000259" key="3">
    <source>
        <dbReference type="Pfam" id="PF14214"/>
    </source>
</evidence>
<dbReference type="GO" id="GO:0006281">
    <property type="term" value="P:DNA repair"/>
    <property type="evidence" value="ECO:0007669"/>
    <property type="project" value="UniProtKB-KW"/>
</dbReference>
<dbReference type="Gramene" id="PUZ73256">
    <property type="protein sequence ID" value="PUZ73256"/>
    <property type="gene ID" value="GQ55_2G459700"/>
</dbReference>
<dbReference type="STRING" id="1504633.A0A2T7EZK1"/>
<gene>
    <name evidence="5" type="ORF">GQ55_2G459700</name>
</gene>
<dbReference type="GO" id="GO:0006310">
    <property type="term" value="P:DNA recombination"/>
    <property type="evidence" value="ECO:0007669"/>
    <property type="project" value="UniProtKB-KW"/>
</dbReference>
<comment type="cofactor">
    <cofactor evidence="1">
        <name>Mg(2+)</name>
        <dbReference type="ChEBI" id="CHEBI:18420"/>
    </cofactor>
</comment>
<dbReference type="AlphaFoldDB" id="A0A2T7EZK1"/>
<keyword evidence="1" id="KW-0347">Helicase</keyword>
<keyword evidence="1" id="KW-0378">Hydrolase</keyword>
<dbReference type="Gene3D" id="3.40.50.300">
    <property type="entry name" value="P-loop containing nucleotide triphosphate hydrolases"/>
    <property type="match status" value="1"/>
</dbReference>
<evidence type="ECO:0000256" key="1">
    <source>
        <dbReference type="RuleBase" id="RU363044"/>
    </source>
</evidence>
<comment type="catalytic activity">
    <reaction evidence="1">
        <text>ATP + H2O = ADP + phosphate + H(+)</text>
        <dbReference type="Rhea" id="RHEA:13065"/>
        <dbReference type="ChEBI" id="CHEBI:15377"/>
        <dbReference type="ChEBI" id="CHEBI:15378"/>
        <dbReference type="ChEBI" id="CHEBI:30616"/>
        <dbReference type="ChEBI" id="CHEBI:43474"/>
        <dbReference type="ChEBI" id="CHEBI:456216"/>
        <dbReference type="EC" id="5.6.2.3"/>
    </reaction>
</comment>
<sequence length="905" mass="104229">MGQRGVEKYATAHEEEMRPPQLAIRVKAMNLDVKRGTDPDIVIPTHDPFDAIYKDLPQKYFVLRKVPNCVYCGALKFPGEGPGFCCRKRKEHTSERTYVTSVPLSQLDQLKPGGKGPQHMQLYFYDTDNSMSHRVKRSPHLDSNLIRAILKLLQHNPYVRAFRSLGQMNQLDEYKIELNTSISVDQRRFNAPVMEQVPAIWQDGSDEKSKFIRSIMVYPNSVMGRGSRLHVSAREYYCYLLQIRNGVFIIFFYGGRLFQQWIVDIYIKIESMRLYWYSNPEHQKLSGIMDTLAAGEARGVHAGKRVVLSKDFPGSDRDVQCRFMDAISLVARYGRPDYFITMTCNPYWPEDRPDIVARAHVTEFQKRGLPYEHFLLIMEQSAKLNGPDDFDKYILAEILDEKKYPLLHQLVCCSIKSINYLYKYVYKGHDCASFAVQESEAVYRLYRFPMFSMSPPVLQMQVHLPGMHMVPFNDDDDLEDVLQHPTARRYLYREFPEHYTWSKSKKVWKHRKRMFQIGRLVYAYPYEGERYYLRVLLNHVRGATSFASIRMVRGVVSSTFREACEVIGLVDTDSSLDDAIIEATNFQMPSALRRMFATIVVFCEYTNIRALWDKHFESMADDYRRTHDNVMRDYYRELTEERKIIVSEDLKLADSLNTEQLEGFREIYGHVVSTKGKVFFVDGSGGTGKTFLYRALLARVRSMDKIAIATATSSIAASIMPGGRTSHSRFKIPIKLDDNSVCNFTKQSGTAALLREASLIIWDEVVMTRRQAMETLDRSLQDITGCPEPFGGKVMVFGGDFRQVLPVVPRGTRAHICDATLQHINCTSMGYMHERGILSIRNEHVDGLNARMIERFPSKQKLKIKKNCLAILLRNIDPHNGLCNGTCLIVRGFYDNAIDCEIVNG</sequence>
<comment type="similarity">
    <text evidence="1">Belongs to the helicase family.</text>
</comment>
<name>A0A2T7EZK1_9POAL</name>
<dbReference type="OrthoDB" id="1304142at2759"/>
<dbReference type="EMBL" id="CM009750">
    <property type="protein sequence ID" value="PUZ73256.1"/>
    <property type="molecule type" value="Genomic_DNA"/>
</dbReference>
<evidence type="ECO:0000313" key="6">
    <source>
        <dbReference type="Proteomes" id="UP000244336"/>
    </source>
</evidence>
<proteinExistence type="inferred from homology"/>
<dbReference type="InterPro" id="IPR049163">
    <property type="entry name" value="Pif1-like_2B_dom"/>
</dbReference>
<feature type="domain" description="Helitron helicase-like" evidence="3">
    <location>
        <begin position="236"/>
        <end position="350"/>
    </location>
</feature>
<keyword evidence="6" id="KW-1185">Reference proteome</keyword>
<keyword evidence="1" id="KW-0234">DNA repair</keyword>
<dbReference type="PANTHER" id="PTHR10492">
    <property type="match status" value="1"/>
</dbReference>
<dbReference type="SUPFAM" id="SSF52540">
    <property type="entry name" value="P-loop containing nucleoside triphosphate hydrolases"/>
    <property type="match status" value="2"/>
</dbReference>
<evidence type="ECO:0000259" key="2">
    <source>
        <dbReference type="Pfam" id="PF05970"/>
    </source>
</evidence>
<feature type="domain" description="DNA helicase Pif1-like DEAD-box helicase" evidence="2">
    <location>
        <begin position="656"/>
        <end position="822"/>
    </location>
</feature>